<dbReference type="PANTHER" id="PTHR12900:SF0">
    <property type="entry name" value="CHECKPOINT PROTEIN"/>
    <property type="match status" value="1"/>
</dbReference>
<accession>A0A4Q9NEA1</accession>
<dbReference type="OrthoDB" id="337750at2759"/>
<dbReference type="SUPFAM" id="SSF55979">
    <property type="entry name" value="DNA clamp"/>
    <property type="match status" value="1"/>
</dbReference>
<dbReference type="InterPro" id="IPR007150">
    <property type="entry name" value="HUS1/Mec3"/>
</dbReference>
<dbReference type="Proteomes" id="UP000292957">
    <property type="component" value="Unassembled WGS sequence"/>
</dbReference>
<dbReference type="PIRSF" id="PIRSF011312">
    <property type="entry name" value="Cell_cycle_HUS1"/>
    <property type="match status" value="1"/>
</dbReference>
<dbReference type="InterPro" id="IPR016580">
    <property type="entry name" value="HUS1"/>
</dbReference>
<protein>
    <recommendedName>
        <fullName evidence="4">Checkpoint protein</fullName>
    </recommendedName>
</protein>
<evidence type="ECO:0000313" key="8">
    <source>
        <dbReference type="Proteomes" id="UP000292082"/>
    </source>
</evidence>
<dbReference type="STRING" id="114155.A0A4Q9NEA1"/>
<dbReference type="GO" id="GO:0030896">
    <property type="term" value="C:checkpoint clamp complex"/>
    <property type="evidence" value="ECO:0007669"/>
    <property type="project" value="InterPro"/>
</dbReference>
<evidence type="ECO:0000313" key="7">
    <source>
        <dbReference type="EMBL" id="TBU57649.1"/>
    </source>
</evidence>
<evidence type="ECO:0000256" key="3">
    <source>
        <dbReference type="ARBA" id="ARBA00023242"/>
    </source>
</evidence>
<feature type="compositionally biased region" description="Polar residues" evidence="5">
    <location>
        <begin position="216"/>
        <end position="232"/>
    </location>
</feature>
<name>A0A4Q9NEA1_9APHY</name>
<dbReference type="GO" id="GO:0000724">
    <property type="term" value="P:double-strand break repair via homologous recombination"/>
    <property type="evidence" value="ECO:0007669"/>
    <property type="project" value="TreeGrafter"/>
</dbReference>
<proteinExistence type="inferred from homology"/>
<dbReference type="Pfam" id="PF04005">
    <property type="entry name" value="Hus1"/>
    <property type="match status" value="1"/>
</dbReference>
<organism evidence="6">
    <name type="scientific">Dichomitus squalens</name>
    <dbReference type="NCBI Taxonomy" id="114155"/>
    <lineage>
        <taxon>Eukaryota</taxon>
        <taxon>Fungi</taxon>
        <taxon>Dikarya</taxon>
        <taxon>Basidiomycota</taxon>
        <taxon>Agaricomycotina</taxon>
        <taxon>Agaricomycetes</taxon>
        <taxon>Polyporales</taxon>
        <taxon>Polyporaceae</taxon>
        <taxon>Dichomitus</taxon>
    </lineage>
</organism>
<dbReference type="GO" id="GO:0005730">
    <property type="term" value="C:nucleolus"/>
    <property type="evidence" value="ECO:0007669"/>
    <property type="project" value="InterPro"/>
</dbReference>
<dbReference type="GO" id="GO:0006289">
    <property type="term" value="P:nucleotide-excision repair"/>
    <property type="evidence" value="ECO:0007669"/>
    <property type="project" value="TreeGrafter"/>
</dbReference>
<dbReference type="AlphaFoldDB" id="A0A4Q9NEA1"/>
<gene>
    <name evidence="7" type="ORF">BD310DRAFT_977954</name>
    <name evidence="6" type="ORF">BD311DRAFT_710799</name>
</gene>
<comment type="similarity">
    <text evidence="2 4">Belongs to the HUS1 family.</text>
</comment>
<reference evidence="6 8" key="1">
    <citation type="submission" date="2019-01" db="EMBL/GenBank/DDBJ databases">
        <title>Draft genome sequences of three monokaryotic isolates of the white-rot basidiomycete fungus Dichomitus squalens.</title>
        <authorList>
            <consortium name="DOE Joint Genome Institute"/>
            <person name="Lopez S.C."/>
            <person name="Andreopoulos B."/>
            <person name="Pangilinan J."/>
            <person name="Lipzen A."/>
            <person name="Riley R."/>
            <person name="Ahrendt S."/>
            <person name="Ng V."/>
            <person name="Barry K."/>
            <person name="Daum C."/>
            <person name="Grigoriev I.V."/>
            <person name="Hilden K.S."/>
            <person name="Makela M.R."/>
            <person name="de Vries R.P."/>
        </authorList>
    </citation>
    <scope>NUCLEOTIDE SEQUENCE [LARGE SCALE GENOMIC DNA]</scope>
    <source>
        <strain evidence="7 8">CBS 464.89</strain>
        <strain evidence="6">OM18370.1</strain>
    </source>
</reference>
<evidence type="ECO:0000256" key="4">
    <source>
        <dbReference type="PIRNR" id="PIRNR011312"/>
    </source>
</evidence>
<dbReference type="Gene3D" id="3.70.10.10">
    <property type="match status" value="1"/>
</dbReference>
<dbReference type="EMBL" id="ML143389">
    <property type="protein sequence ID" value="TBU33973.1"/>
    <property type="molecule type" value="Genomic_DNA"/>
</dbReference>
<dbReference type="InterPro" id="IPR046938">
    <property type="entry name" value="DNA_clamp_sf"/>
</dbReference>
<dbReference type="GO" id="GO:0044778">
    <property type="term" value="P:meiotic DNA integrity checkpoint signaling"/>
    <property type="evidence" value="ECO:0007669"/>
    <property type="project" value="TreeGrafter"/>
</dbReference>
<dbReference type="GO" id="GO:0000723">
    <property type="term" value="P:telomere maintenance"/>
    <property type="evidence" value="ECO:0007669"/>
    <property type="project" value="TreeGrafter"/>
</dbReference>
<feature type="region of interest" description="Disordered" evidence="5">
    <location>
        <begin position="214"/>
        <end position="236"/>
    </location>
</feature>
<evidence type="ECO:0000256" key="5">
    <source>
        <dbReference type="SAM" id="MobiDB-lite"/>
    </source>
</evidence>
<evidence type="ECO:0000313" key="6">
    <source>
        <dbReference type="EMBL" id="TBU33973.1"/>
    </source>
</evidence>
<dbReference type="Proteomes" id="UP000292082">
    <property type="component" value="Unassembled WGS sequence"/>
</dbReference>
<dbReference type="GO" id="GO:0033314">
    <property type="term" value="P:mitotic DNA replication checkpoint signaling"/>
    <property type="evidence" value="ECO:0007669"/>
    <property type="project" value="TreeGrafter"/>
</dbReference>
<evidence type="ECO:0000256" key="1">
    <source>
        <dbReference type="ARBA" id="ARBA00004123"/>
    </source>
</evidence>
<dbReference type="EMBL" id="ML145134">
    <property type="protein sequence ID" value="TBU57649.1"/>
    <property type="molecule type" value="Genomic_DNA"/>
</dbReference>
<dbReference type="GO" id="GO:0035861">
    <property type="term" value="C:site of double-strand break"/>
    <property type="evidence" value="ECO:0007669"/>
    <property type="project" value="TreeGrafter"/>
</dbReference>
<dbReference type="PANTHER" id="PTHR12900">
    <property type="entry name" value="MITOTIC AND DNA DAMAGE CHECKPOINT PROTEIN HUS1"/>
    <property type="match status" value="1"/>
</dbReference>
<evidence type="ECO:0000256" key="2">
    <source>
        <dbReference type="ARBA" id="ARBA00005563"/>
    </source>
</evidence>
<keyword evidence="8" id="KW-1185">Reference proteome</keyword>
<dbReference type="GO" id="GO:0031573">
    <property type="term" value="P:mitotic intra-S DNA damage checkpoint signaling"/>
    <property type="evidence" value="ECO:0007669"/>
    <property type="project" value="TreeGrafter"/>
</dbReference>
<sequence>MRFRATIENVDTFVKIVQSVEKLQRKCIIKFGEREMRIICTGDANEGGIQVWSTIKVSSLFTEYRVQSNSNNEITISVFTESLLSALHSAAASSSKNSSFLASDSEVIMKLAKNPEKKSVLSFEIKGTTSMGSNALIHKQLLIDVLRHADVDRLKEPLCPEPDVHILLPPLGKLRTVVERLRSLAAEGIHFRANHSGELQLSTSTENARLEVGWSGLTNPPMSRNPDGTQNTDESEVKDPAEMFGVLVSHKCLTKFLTCHVISSTTIACICANHCMILYVYIGNVADAGGVLTFYIPAQFDEPI</sequence>
<comment type="subcellular location">
    <subcellularLocation>
        <location evidence="1">Nucleus</location>
    </subcellularLocation>
</comment>
<keyword evidence="3" id="KW-0539">Nucleus</keyword>